<reference evidence="1" key="1">
    <citation type="submission" date="2021-10" db="EMBL/GenBank/DDBJ databases">
        <title>Tropical sea cucumber genome reveals ecological adaptation and Cuvierian tubules defense mechanism.</title>
        <authorList>
            <person name="Chen T."/>
        </authorList>
    </citation>
    <scope>NUCLEOTIDE SEQUENCE</scope>
    <source>
        <strain evidence="1">Nanhai2018</strain>
        <tissue evidence="1">Muscle</tissue>
    </source>
</reference>
<sequence>MLSRKVVIMTHKISLTCQRVVVIVQDLGQPMGTKKFPGRLCLIVHGNPLQTSDLSLSVGHVVTNRQLKSSISALSMWFVVYNISSLHYPAYSQGAPEFIQRTGSQTLRPKKAKFSELSLFSYVSHQAGASGSG</sequence>
<dbReference type="AlphaFoldDB" id="A0A9Q1HK03"/>
<gene>
    <name evidence="1" type="ORF">HOLleu_00972</name>
</gene>
<evidence type="ECO:0000313" key="2">
    <source>
        <dbReference type="Proteomes" id="UP001152320"/>
    </source>
</evidence>
<organism evidence="1 2">
    <name type="scientific">Holothuria leucospilota</name>
    <name type="common">Black long sea cucumber</name>
    <name type="synonym">Mertensiothuria leucospilota</name>
    <dbReference type="NCBI Taxonomy" id="206669"/>
    <lineage>
        <taxon>Eukaryota</taxon>
        <taxon>Metazoa</taxon>
        <taxon>Echinodermata</taxon>
        <taxon>Eleutherozoa</taxon>
        <taxon>Echinozoa</taxon>
        <taxon>Holothuroidea</taxon>
        <taxon>Aspidochirotacea</taxon>
        <taxon>Aspidochirotida</taxon>
        <taxon>Holothuriidae</taxon>
        <taxon>Holothuria</taxon>
    </lineage>
</organism>
<protein>
    <submittedName>
        <fullName evidence="1">Uncharacterized protein</fullName>
    </submittedName>
</protein>
<keyword evidence="2" id="KW-1185">Reference proteome</keyword>
<proteinExistence type="predicted"/>
<accession>A0A9Q1HK03</accession>
<dbReference type="Proteomes" id="UP001152320">
    <property type="component" value="Chromosome 1"/>
</dbReference>
<name>A0A9Q1HK03_HOLLE</name>
<evidence type="ECO:0000313" key="1">
    <source>
        <dbReference type="EMBL" id="KAJ8048600.1"/>
    </source>
</evidence>
<dbReference type="EMBL" id="JAIZAY010000001">
    <property type="protein sequence ID" value="KAJ8048600.1"/>
    <property type="molecule type" value="Genomic_DNA"/>
</dbReference>
<comment type="caution">
    <text evidence="1">The sequence shown here is derived from an EMBL/GenBank/DDBJ whole genome shotgun (WGS) entry which is preliminary data.</text>
</comment>